<sequence>MAQVLFETTSALFIRLQKNVCHEPVKIRVSPNPGVLPAVVEQAALTVVSKDFFRDFNPENEFAWFEGVQQQDREYNWTSHAPEARKIFLYWLINKRMPNEGEINSLPLGADEDYQYLLAESFALAQEKSVSKMMNDVMHAVFLTLPRTELTVESIQRMLAKPALTAGTMLRLAICEEILYQEHSGNKILQHLDLRWALRLDEDFLKAYNRFTARGRTRGKPEDFFVDPTPAVARALPSRRLPTEMDNLRLDDDDLFRQGMPPSRSLPIGIDFSRLAHEIFRQDTPPVGRRVPKRRIDTRQPVDGGYQLYNRKRRDLNTGGLAEVRVDSPMYEDDSTSGTEDGGMDYDTRGNMDHLSLLNTPEPDMDNTTVAETQDVMTDIDSIAGTRDDDTVAASHTHQMVKRLPLPPDLCGCLQKRPPIYGQRPPHLEWPVKICSSCGMVQRPYRSRKLAWRNGAGLGWMYVNIRAPDSDLVLEYA</sequence>
<proteinExistence type="predicted"/>
<accession>A0AAN7T9C3</accession>
<evidence type="ECO:0000313" key="1">
    <source>
        <dbReference type="EMBL" id="KAK5107925.1"/>
    </source>
</evidence>
<dbReference type="Proteomes" id="UP001310890">
    <property type="component" value="Unassembled WGS sequence"/>
</dbReference>
<gene>
    <name evidence="1" type="ORF">LTR62_000530</name>
</gene>
<reference evidence="1" key="1">
    <citation type="submission" date="2023-08" db="EMBL/GenBank/DDBJ databases">
        <title>Black Yeasts Isolated from many extreme environments.</title>
        <authorList>
            <person name="Coleine C."/>
            <person name="Stajich J.E."/>
            <person name="Selbmann L."/>
        </authorList>
    </citation>
    <scope>NUCLEOTIDE SEQUENCE</scope>
    <source>
        <strain evidence="1">CCFEE 5401</strain>
    </source>
</reference>
<comment type="caution">
    <text evidence="1">The sequence shown here is derived from an EMBL/GenBank/DDBJ whole genome shotgun (WGS) entry which is preliminary data.</text>
</comment>
<name>A0AAN7T9C3_9PEZI</name>
<evidence type="ECO:0000313" key="2">
    <source>
        <dbReference type="Proteomes" id="UP001310890"/>
    </source>
</evidence>
<dbReference type="EMBL" id="JAVRRL010000101">
    <property type="protein sequence ID" value="KAK5107925.1"/>
    <property type="molecule type" value="Genomic_DNA"/>
</dbReference>
<organism evidence="1 2">
    <name type="scientific">Meristemomyces frigidus</name>
    <dbReference type="NCBI Taxonomy" id="1508187"/>
    <lineage>
        <taxon>Eukaryota</taxon>
        <taxon>Fungi</taxon>
        <taxon>Dikarya</taxon>
        <taxon>Ascomycota</taxon>
        <taxon>Pezizomycotina</taxon>
        <taxon>Dothideomycetes</taxon>
        <taxon>Dothideomycetidae</taxon>
        <taxon>Mycosphaerellales</taxon>
        <taxon>Teratosphaeriaceae</taxon>
        <taxon>Meristemomyces</taxon>
    </lineage>
</organism>
<dbReference type="AlphaFoldDB" id="A0AAN7T9C3"/>
<protein>
    <submittedName>
        <fullName evidence="1">Uncharacterized protein</fullName>
    </submittedName>
</protein>